<accession>E1JUB4</accession>
<evidence type="ECO:0000313" key="1">
    <source>
        <dbReference type="EMBL" id="EFL52044.1"/>
    </source>
</evidence>
<protein>
    <submittedName>
        <fullName evidence="1">Uncharacterized protein</fullName>
    </submittedName>
</protein>
<comment type="caution">
    <text evidence="1">The sequence shown here is derived from an EMBL/GenBank/DDBJ whole genome shotgun (WGS) entry which is preliminary data.</text>
</comment>
<evidence type="ECO:0000313" key="2">
    <source>
        <dbReference type="Proteomes" id="UP000006250"/>
    </source>
</evidence>
<dbReference type="RefSeq" id="WP_005992084.1">
    <property type="nucleotide sequence ID" value="NZ_AECZ01000006.1"/>
</dbReference>
<dbReference type="Proteomes" id="UP000006250">
    <property type="component" value="Unassembled WGS sequence"/>
</dbReference>
<organism evidence="1 2">
    <name type="scientific">Solidesulfovibrio fructosivorans JJ]</name>
    <dbReference type="NCBI Taxonomy" id="596151"/>
    <lineage>
        <taxon>Bacteria</taxon>
        <taxon>Pseudomonadati</taxon>
        <taxon>Thermodesulfobacteriota</taxon>
        <taxon>Desulfovibrionia</taxon>
        <taxon>Desulfovibrionales</taxon>
        <taxon>Desulfovibrionaceae</taxon>
        <taxon>Solidesulfovibrio</taxon>
    </lineage>
</organism>
<proteinExistence type="predicted"/>
<dbReference type="STRING" id="596151.DesfrDRAFT_1213"/>
<keyword evidence="2" id="KW-1185">Reference proteome</keyword>
<dbReference type="EMBL" id="AECZ01000006">
    <property type="protein sequence ID" value="EFL52044.1"/>
    <property type="molecule type" value="Genomic_DNA"/>
</dbReference>
<dbReference type="AlphaFoldDB" id="E1JUB4"/>
<gene>
    <name evidence="1" type="ORF">DesfrDRAFT_1213</name>
</gene>
<sequence length="46" mass="5026">MSNKLERYCWNVLFGLRVTTAVAGLRGEVGPAGDMSKARRLAIIFG</sequence>
<name>E1JUB4_SOLFR</name>
<reference evidence="1 2" key="1">
    <citation type="submission" date="2010-08" db="EMBL/GenBank/DDBJ databases">
        <title>The draft genome of Desulfovibrio fructosovorans JJ.</title>
        <authorList>
            <consortium name="US DOE Joint Genome Institute (JGI-PGF)"/>
            <person name="Lucas S."/>
            <person name="Copeland A."/>
            <person name="Lapidus A."/>
            <person name="Cheng J.-F."/>
            <person name="Bruce D."/>
            <person name="Goodwin L."/>
            <person name="Pitluck S."/>
            <person name="Land M.L."/>
            <person name="Hauser L."/>
            <person name="Chang Y.-J."/>
            <person name="Jeffries C."/>
            <person name="Wall J.D."/>
            <person name="Stahl D.A."/>
            <person name="Arkin A.P."/>
            <person name="Dehal P."/>
            <person name="Stolyar S.M."/>
            <person name="Hazen T.C."/>
            <person name="Woyke T.J."/>
        </authorList>
    </citation>
    <scope>NUCLEOTIDE SEQUENCE [LARGE SCALE GENOMIC DNA]</scope>
    <source>
        <strain evidence="1 2">JJ</strain>
    </source>
</reference>